<evidence type="ECO:0000313" key="3">
    <source>
        <dbReference type="EMBL" id="SMC35748.1"/>
    </source>
</evidence>
<dbReference type="InterPro" id="IPR048757">
    <property type="entry name" value="PylD_N"/>
</dbReference>
<evidence type="ECO:0000259" key="2">
    <source>
        <dbReference type="Pfam" id="PF21455"/>
    </source>
</evidence>
<dbReference type="Pfam" id="PF21455">
    <property type="entry name" value="PylD_N"/>
    <property type="match status" value="1"/>
</dbReference>
<dbReference type="NCBIfam" id="TIGR03911">
    <property type="entry name" value="pyrrolys_PylD"/>
    <property type="match status" value="1"/>
</dbReference>
<dbReference type="RefSeq" id="WP_084573892.1">
    <property type="nucleotide sequence ID" value="NZ_CP155572.1"/>
</dbReference>
<dbReference type="Gene3D" id="3.40.50.12150">
    <property type="match status" value="1"/>
</dbReference>
<keyword evidence="4" id="KW-1185">Reference proteome</keyword>
<protein>
    <submittedName>
        <fullName evidence="3">Pyrrolysine biosynthesis protein PylD</fullName>
    </submittedName>
</protein>
<reference evidence="3 4" key="1">
    <citation type="submission" date="2017-04" db="EMBL/GenBank/DDBJ databases">
        <authorList>
            <person name="Afonso C.L."/>
            <person name="Miller P.J."/>
            <person name="Scott M.A."/>
            <person name="Spackman E."/>
            <person name="Goraichik I."/>
            <person name="Dimitrov K.M."/>
            <person name="Suarez D.L."/>
            <person name="Swayne D.E."/>
        </authorList>
    </citation>
    <scope>NUCLEOTIDE SEQUENCE [LARGE SCALE GENOMIC DNA]</scope>
    <source>
        <strain evidence="3 4">DSM 5090</strain>
    </source>
</reference>
<dbReference type="EMBL" id="FWXI01000001">
    <property type="protein sequence ID" value="SMC35748.1"/>
    <property type="molecule type" value="Genomic_DNA"/>
</dbReference>
<organism evidence="3 4">
    <name type="scientific">Sporomusa malonica</name>
    <dbReference type="NCBI Taxonomy" id="112901"/>
    <lineage>
        <taxon>Bacteria</taxon>
        <taxon>Bacillati</taxon>
        <taxon>Bacillota</taxon>
        <taxon>Negativicutes</taxon>
        <taxon>Selenomonadales</taxon>
        <taxon>Sporomusaceae</taxon>
        <taxon>Sporomusa</taxon>
    </lineage>
</organism>
<sequence>MTRLKESDIDRIIYQMDQYNQELLNKTGHTLAEIAAHAVGIKGVDEAKLRGLGPIAVIPMTCGQGVIGGFSETVTGILAFLGTKAFVTNSSDAKGFAEALERKAVIIFMADDERFIAANLKTGQCSDNSAATGKGYVAALDYMTGGLKDQSVLILGAGPVGTAAVFSVLDFGGKVHVYDKNSNASEKLANAVLDRQDFHVERELDTALKGHRVIVDACPEAEFITPDHLYSDSYVAAPGVPLGIHSEALAQIQNRLIHDPLQLGVATMLYEIMDDIVKED</sequence>
<dbReference type="AlphaFoldDB" id="A0A1W1YJ27"/>
<dbReference type="InterPro" id="IPR023914">
    <property type="entry name" value="Pyrrolys_PylD"/>
</dbReference>
<dbReference type="InterPro" id="IPR036291">
    <property type="entry name" value="NAD(P)-bd_dom_sf"/>
</dbReference>
<dbReference type="Gene3D" id="3.40.50.720">
    <property type="entry name" value="NAD(P)-binding Rossmann-like Domain"/>
    <property type="match status" value="1"/>
</dbReference>
<proteinExistence type="predicted"/>
<dbReference type="InterPro" id="IPR007698">
    <property type="entry name" value="AlaDH/PNT_NAD(H)-bd"/>
</dbReference>
<dbReference type="OrthoDB" id="5418995at2"/>
<dbReference type="Proteomes" id="UP000192738">
    <property type="component" value="Unassembled WGS sequence"/>
</dbReference>
<gene>
    <name evidence="3" type="ORF">SAMN04488500_101388</name>
</gene>
<feature type="domain" description="Alanine dehydrogenase/pyridine nucleotide transhydrogenase NAD(H)-binding" evidence="1">
    <location>
        <begin position="144"/>
        <end position="195"/>
    </location>
</feature>
<accession>A0A1W1YJ27</accession>
<evidence type="ECO:0000259" key="1">
    <source>
        <dbReference type="Pfam" id="PF01262"/>
    </source>
</evidence>
<name>A0A1W1YJ27_9FIRM</name>
<dbReference type="Pfam" id="PF01262">
    <property type="entry name" value="AlaDh_PNT_C"/>
    <property type="match status" value="1"/>
</dbReference>
<feature type="domain" description="Pyrrolysine biosynthesis protein PylD N-terminal" evidence="2">
    <location>
        <begin position="9"/>
        <end position="126"/>
    </location>
</feature>
<evidence type="ECO:0000313" key="4">
    <source>
        <dbReference type="Proteomes" id="UP000192738"/>
    </source>
</evidence>
<dbReference type="STRING" id="112901.SAMN04488500_101388"/>
<dbReference type="SUPFAM" id="SSF51735">
    <property type="entry name" value="NAD(P)-binding Rossmann-fold domains"/>
    <property type="match status" value="1"/>
</dbReference>